<feature type="domain" description="PglD N-terminal" evidence="3">
    <location>
        <begin position="30"/>
        <end position="97"/>
    </location>
</feature>
<dbReference type="PANTHER" id="PTHR43300:SF7">
    <property type="entry name" value="UDP-N-ACETYLBACILLOSAMINE N-ACETYLTRANSFERASE"/>
    <property type="match status" value="1"/>
</dbReference>
<evidence type="ECO:0000256" key="1">
    <source>
        <dbReference type="PIRSR" id="PIRSR620019-1"/>
    </source>
</evidence>
<dbReference type="InterPro" id="IPR011004">
    <property type="entry name" value="Trimer_LpxA-like_sf"/>
</dbReference>
<dbReference type="CDD" id="cd03360">
    <property type="entry name" value="LbH_AT_putative"/>
    <property type="match status" value="1"/>
</dbReference>
<dbReference type="InterPro" id="IPR020019">
    <property type="entry name" value="AcTrfase_PglD-like"/>
</dbReference>
<dbReference type="PANTHER" id="PTHR43300">
    <property type="entry name" value="ACETYLTRANSFERASE"/>
    <property type="match status" value="1"/>
</dbReference>
<accession>A0A345T571</accession>
<feature type="active site" description="Proton acceptor" evidence="1">
    <location>
        <position position="155"/>
    </location>
</feature>
<proteinExistence type="predicted"/>
<dbReference type="GO" id="GO:0016746">
    <property type="term" value="F:acyltransferase activity"/>
    <property type="evidence" value="ECO:0007669"/>
    <property type="project" value="UniProtKB-KW"/>
</dbReference>
<dbReference type="NCBIfam" id="TIGR03570">
    <property type="entry name" value="NeuD_NnaD"/>
    <property type="match status" value="1"/>
</dbReference>
<evidence type="ECO:0000313" key="5">
    <source>
        <dbReference type="Proteomes" id="UP000249340"/>
    </source>
</evidence>
<feature type="site" description="Increases basicity of active site His" evidence="1">
    <location>
        <position position="156"/>
    </location>
</feature>
<dbReference type="Gene3D" id="2.160.10.10">
    <property type="entry name" value="Hexapeptide repeat proteins"/>
    <property type="match status" value="1"/>
</dbReference>
<dbReference type="InterPro" id="IPR041561">
    <property type="entry name" value="PglD_N"/>
</dbReference>
<dbReference type="SUPFAM" id="SSF51161">
    <property type="entry name" value="Trimeric LpxA-like enzymes"/>
    <property type="match status" value="1"/>
</dbReference>
<evidence type="ECO:0000313" key="4">
    <source>
        <dbReference type="EMBL" id="AXI81126.1"/>
    </source>
</evidence>
<organism evidence="4 5">
    <name type="scientific">Peterkaempfera bronchialis</name>
    <dbReference type="NCBI Taxonomy" id="2126346"/>
    <lineage>
        <taxon>Bacteria</taxon>
        <taxon>Bacillati</taxon>
        <taxon>Actinomycetota</taxon>
        <taxon>Actinomycetes</taxon>
        <taxon>Kitasatosporales</taxon>
        <taxon>Streptomycetaceae</taxon>
        <taxon>Peterkaempfera</taxon>
    </lineage>
</organism>
<keyword evidence="5" id="KW-1185">Reference proteome</keyword>
<dbReference type="OrthoDB" id="3697257at2"/>
<name>A0A345T571_9ACTN</name>
<keyword evidence="4" id="KW-0808">Transferase</keyword>
<dbReference type="EMBL" id="CP031264">
    <property type="protein sequence ID" value="AXI81126.1"/>
    <property type="molecule type" value="Genomic_DNA"/>
</dbReference>
<dbReference type="InterPro" id="IPR050179">
    <property type="entry name" value="Trans_hexapeptide_repeat"/>
</dbReference>
<gene>
    <name evidence="4" type="ORF">C7M71_003335</name>
</gene>
<sequence>MSQGISAPDAATATDPHPAPGPAAEDGGGLWIAGAGGVGREALDTALASGVRVAGFLDDHRAGGRVRGLPVLAPRQIPDGARYVIGIADPGARQRLAPLLAERGARPATLVHPRAVVAPETELAEGCIVLGGAYISSSVRLGPHSQVHYNATVGHDAVLGERVTVYPGGNVSGSVLLEDDATVGSNAVVLQGRTVGRGAFVGAAAVVTRDVPPHTTVIGSPARPMPGRGGGA</sequence>
<keyword evidence="4" id="KW-0012">Acyltransferase</keyword>
<dbReference type="Gene3D" id="3.40.50.20">
    <property type="match status" value="1"/>
</dbReference>
<protein>
    <submittedName>
        <fullName evidence="4">Acyltransferase</fullName>
    </submittedName>
</protein>
<dbReference type="KEGG" id="stri:C7M71_003335"/>
<evidence type="ECO:0000256" key="2">
    <source>
        <dbReference type="SAM" id="MobiDB-lite"/>
    </source>
</evidence>
<evidence type="ECO:0000259" key="3">
    <source>
        <dbReference type="Pfam" id="PF17836"/>
    </source>
</evidence>
<dbReference type="Proteomes" id="UP000249340">
    <property type="component" value="Chromosome"/>
</dbReference>
<feature type="compositionally biased region" description="Low complexity" evidence="2">
    <location>
        <begin position="7"/>
        <end position="16"/>
    </location>
</feature>
<reference evidence="5" key="1">
    <citation type="submission" date="2018-07" db="EMBL/GenBank/DDBJ databases">
        <title>Streptacidiphilus bronchialis DSM 106435 chromosome.</title>
        <authorList>
            <person name="Batra D."/>
            <person name="Gulvik C.A."/>
        </authorList>
    </citation>
    <scope>NUCLEOTIDE SEQUENCE [LARGE SCALE GENOMIC DNA]</scope>
    <source>
        <strain evidence="5">DSM 106435</strain>
    </source>
</reference>
<dbReference type="AlphaFoldDB" id="A0A345T571"/>
<feature type="region of interest" description="Disordered" evidence="2">
    <location>
        <begin position="1"/>
        <end position="28"/>
    </location>
</feature>
<dbReference type="Pfam" id="PF17836">
    <property type="entry name" value="PglD_N"/>
    <property type="match status" value="1"/>
</dbReference>